<proteinExistence type="predicted"/>
<protein>
    <recommendedName>
        <fullName evidence="1">O-acyltransferase WSD1-like N-terminal domain-containing protein</fullName>
    </recommendedName>
</protein>
<dbReference type="AlphaFoldDB" id="A0A919ECX1"/>
<feature type="domain" description="O-acyltransferase WSD1-like N-terminal" evidence="1">
    <location>
        <begin position="36"/>
        <end position="161"/>
    </location>
</feature>
<dbReference type="GO" id="GO:0045017">
    <property type="term" value="P:glycerolipid biosynthetic process"/>
    <property type="evidence" value="ECO:0007669"/>
    <property type="project" value="InterPro"/>
</dbReference>
<organism evidence="2 3">
    <name type="scientific">Streptomyces mashuensis</name>
    <dbReference type="NCBI Taxonomy" id="33904"/>
    <lineage>
        <taxon>Bacteria</taxon>
        <taxon>Bacillati</taxon>
        <taxon>Actinomycetota</taxon>
        <taxon>Actinomycetes</taxon>
        <taxon>Kitasatosporales</taxon>
        <taxon>Streptomycetaceae</taxon>
        <taxon>Streptomyces</taxon>
    </lineage>
</organism>
<accession>A0A919ECX1</accession>
<dbReference type="Pfam" id="PF03007">
    <property type="entry name" value="WS_DGAT_cat"/>
    <property type="match status" value="1"/>
</dbReference>
<keyword evidence="3" id="KW-1185">Reference proteome</keyword>
<dbReference type="InterPro" id="IPR004255">
    <property type="entry name" value="O-acyltransferase_WSD1_N"/>
</dbReference>
<dbReference type="RefSeq" id="WP_229891182.1">
    <property type="nucleotide sequence ID" value="NZ_BNBD01000007.1"/>
</dbReference>
<reference evidence="2" key="2">
    <citation type="submission" date="2020-09" db="EMBL/GenBank/DDBJ databases">
        <authorList>
            <person name="Sun Q."/>
            <person name="Ohkuma M."/>
        </authorList>
    </citation>
    <scope>NUCLEOTIDE SEQUENCE</scope>
    <source>
        <strain evidence="2">JCM 4059</strain>
    </source>
</reference>
<sequence length="416" mass="44947">MGGGEQRPSPLDLVFHRQPGLTVGAVLHLSGVPPSLGRLRAHVAAKLPALPALSSVLTGEGLGSRWARRPPRVADHVRERQLSIGGSLEEATRELSQAPFPVDGPRWDLTLARGWAQDRYALVFRAHHGLQDAGGVAHTLETLFSASPIPPERSSGVARALVDPPTPSLRHTAAAVRFVARTVARTDLWPHPADRCSQQRALHWAAVPTNVLRAAARRHRGTVNDAYVASVARTFTRWTAVHATHASRATLPLTVAVNVRSPTHADAPGNRTLGGRILLPGPGLPASQYLTATVAATAALKSAPHREALRRFVQGAPRWLMHPLMRSLLKPERAAILCSHVMFRHPLAWQGDPVRAVDPLVLLPAWVPALVLLYTYQGRSAVVFVTDAALPEMNTLHDVWQREAQHLDDGGGPASD</sequence>
<gene>
    <name evidence="2" type="ORF">GCM10010218_38140</name>
</gene>
<dbReference type="SUPFAM" id="SSF52777">
    <property type="entry name" value="CoA-dependent acyltransferases"/>
    <property type="match status" value="1"/>
</dbReference>
<evidence type="ECO:0000313" key="2">
    <source>
        <dbReference type="EMBL" id="GHF53069.1"/>
    </source>
</evidence>
<comment type="caution">
    <text evidence="2">The sequence shown here is derived from an EMBL/GenBank/DDBJ whole genome shotgun (WGS) entry which is preliminary data.</text>
</comment>
<dbReference type="EMBL" id="BNBD01000007">
    <property type="protein sequence ID" value="GHF53069.1"/>
    <property type="molecule type" value="Genomic_DNA"/>
</dbReference>
<name>A0A919ECX1_9ACTN</name>
<reference evidence="2" key="1">
    <citation type="journal article" date="2014" name="Int. J. Syst. Evol. Microbiol.">
        <title>Complete genome sequence of Corynebacterium casei LMG S-19264T (=DSM 44701T), isolated from a smear-ripened cheese.</title>
        <authorList>
            <consortium name="US DOE Joint Genome Institute (JGI-PGF)"/>
            <person name="Walter F."/>
            <person name="Albersmeier A."/>
            <person name="Kalinowski J."/>
            <person name="Ruckert C."/>
        </authorList>
    </citation>
    <scope>NUCLEOTIDE SEQUENCE</scope>
    <source>
        <strain evidence="2">JCM 4059</strain>
    </source>
</reference>
<evidence type="ECO:0000259" key="1">
    <source>
        <dbReference type="Pfam" id="PF03007"/>
    </source>
</evidence>
<dbReference type="GO" id="GO:0004144">
    <property type="term" value="F:diacylglycerol O-acyltransferase activity"/>
    <property type="evidence" value="ECO:0007669"/>
    <property type="project" value="InterPro"/>
</dbReference>
<evidence type="ECO:0000313" key="3">
    <source>
        <dbReference type="Proteomes" id="UP000638313"/>
    </source>
</evidence>
<dbReference type="Proteomes" id="UP000638313">
    <property type="component" value="Unassembled WGS sequence"/>
</dbReference>